<protein>
    <submittedName>
        <fullName evidence="1">WbqC-like family protein</fullName>
    </submittedName>
</protein>
<keyword evidence="2" id="KW-1185">Reference proteome</keyword>
<dbReference type="KEGG" id="sli:Slin_2574"/>
<sequence length="232" mass="26735">MTLAIMQPYFLPYIGYMQLMGAVDTFVLYDDVAFINRGWINRNRLLINGQEHLFTIPLKDASQNKRINEVHLADDPKWRSKLLKTIEQGYRKAPCYQTVMPLTEKIINFTTDSIADLIYFSLVELNTYLGLSTRLVASSTIYGNSELKAQERILDICRQENASRYINPIGGMELYTTPAFAQAGIDLKFIKAKRADYPQFKNDFIPWLSVLDALMFNDIPNLRKLLGEYELV</sequence>
<name>D2QHD2_SPILD</name>
<dbReference type="Proteomes" id="UP000002028">
    <property type="component" value="Chromosome"/>
</dbReference>
<accession>D2QHD2</accession>
<evidence type="ECO:0000313" key="2">
    <source>
        <dbReference type="Proteomes" id="UP000002028"/>
    </source>
</evidence>
<proteinExistence type="predicted"/>
<dbReference type="InterPro" id="IPR014985">
    <property type="entry name" value="WbqC"/>
</dbReference>
<organism evidence="1 2">
    <name type="scientific">Spirosoma linguale (strain ATCC 33905 / DSM 74 / LMG 10896 / Claus 1)</name>
    <dbReference type="NCBI Taxonomy" id="504472"/>
    <lineage>
        <taxon>Bacteria</taxon>
        <taxon>Pseudomonadati</taxon>
        <taxon>Bacteroidota</taxon>
        <taxon>Cytophagia</taxon>
        <taxon>Cytophagales</taxon>
        <taxon>Cytophagaceae</taxon>
        <taxon>Spirosoma</taxon>
    </lineage>
</organism>
<dbReference type="RefSeq" id="WP_012927127.1">
    <property type="nucleotide sequence ID" value="NC_013730.1"/>
</dbReference>
<dbReference type="AlphaFoldDB" id="D2QHD2"/>
<dbReference type="eggNOG" id="COG4122">
    <property type="taxonomic scope" value="Bacteria"/>
</dbReference>
<dbReference type="Pfam" id="PF08889">
    <property type="entry name" value="WbqC"/>
    <property type="match status" value="1"/>
</dbReference>
<evidence type="ECO:0000313" key="1">
    <source>
        <dbReference type="EMBL" id="ADB38592.1"/>
    </source>
</evidence>
<dbReference type="HOGENOM" id="CLU_079350_0_0_10"/>
<dbReference type="STRING" id="504472.Slin_2574"/>
<dbReference type="EMBL" id="CP001769">
    <property type="protein sequence ID" value="ADB38592.1"/>
    <property type="molecule type" value="Genomic_DNA"/>
</dbReference>
<reference evidence="1 2" key="1">
    <citation type="journal article" date="2010" name="Stand. Genomic Sci.">
        <title>Complete genome sequence of Spirosoma linguale type strain (1).</title>
        <authorList>
            <person name="Lail K."/>
            <person name="Sikorski J."/>
            <person name="Saunders E."/>
            <person name="Lapidus A."/>
            <person name="Glavina Del Rio T."/>
            <person name="Copeland A."/>
            <person name="Tice H."/>
            <person name="Cheng J.-F."/>
            <person name="Lucas S."/>
            <person name="Nolan M."/>
            <person name="Bruce D."/>
            <person name="Goodwin L."/>
            <person name="Pitluck S."/>
            <person name="Ivanova N."/>
            <person name="Mavromatis K."/>
            <person name="Ovchinnikova G."/>
            <person name="Pati A."/>
            <person name="Chen A."/>
            <person name="Palaniappan K."/>
            <person name="Land M."/>
            <person name="Hauser L."/>
            <person name="Chang Y.-J."/>
            <person name="Jeffries C.D."/>
            <person name="Chain P."/>
            <person name="Brettin T."/>
            <person name="Detter J.C."/>
            <person name="Schuetze A."/>
            <person name="Rohde M."/>
            <person name="Tindall B.J."/>
            <person name="Goeker M."/>
            <person name="Bristow J."/>
            <person name="Eisen J.A."/>
            <person name="Markowitz V."/>
            <person name="Hugenholtz P."/>
            <person name="Kyrpides N.C."/>
            <person name="Klenk H.-P."/>
            <person name="Chen F."/>
        </authorList>
    </citation>
    <scope>NUCLEOTIDE SEQUENCE [LARGE SCALE GENOMIC DNA]</scope>
    <source>
        <strain evidence="2">ATCC 33905 / DSM 74 / LMG 10896 / Claus 1</strain>
    </source>
</reference>
<gene>
    <name evidence="1" type="ordered locus">Slin_2574</name>
</gene>